<gene>
    <name evidence="1" type="ORF">TBC1_12809</name>
</gene>
<accession>A0A0S7C470</accession>
<dbReference type="Proteomes" id="UP000053091">
    <property type="component" value="Unassembled WGS sequence"/>
</dbReference>
<dbReference type="EMBL" id="DF968183">
    <property type="protein sequence ID" value="GAP44993.1"/>
    <property type="molecule type" value="Genomic_DNA"/>
</dbReference>
<organism evidence="1">
    <name type="scientific">Lentimicrobium saccharophilum</name>
    <dbReference type="NCBI Taxonomy" id="1678841"/>
    <lineage>
        <taxon>Bacteria</taxon>
        <taxon>Pseudomonadati</taxon>
        <taxon>Bacteroidota</taxon>
        <taxon>Bacteroidia</taxon>
        <taxon>Bacteroidales</taxon>
        <taxon>Lentimicrobiaceae</taxon>
        <taxon>Lentimicrobium</taxon>
    </lineage>
</organism>
<dbReference type="STRING" id="1678841.TBC1_12809"/>
<protein>
    <submittedName>
        <fullName evidence="1">Uncharacterized protein</fullName>
    </submittedName>
</protein>
<reference evidence="1" key="1">
    <citation type="journal article" date="2015" name="Genome Announc.">
        <title>Draft Genome Sequence of Bacteroidales Strain TBC1, a Novel Isolate from a Methanogenic Wastewater Treatment System.</title>
        <authorList>
            <person name="Tourlousse D.M."/>
            <person name="Matsuura N."/>
            <person name="Sun L."/>
            <person name="Toyonaga M."/>
            <person name="Kuroda K."/>
            <person name="Ohashi A."/>
            <person name="Cruz R."/>
            <person name="Yamaguchi T."/>
            <person name="Sekiguchi Y."/>
        </authorList>
    </citation>
    <scope>NUCLEOTIDE SEQUENCE [LARGE SCALE GENOMIC DNA]</scope>
    <source>
        <strain evidence="1">TBC1</strain>
    </source>
</reference>
<dbReference type="OrthoDB" id="2081174at2"/>
<keyword evidence="2" id="KW-1185">Reference proteome</keyword>
<dbReference type="AlphaFoldDB" id="A0A0S7C470"/>
<sequence length="382" mass="44125">MALSFLIPKRITHNLINIPGWRSKRKIVVFESDDWGSVRMASKEALNYFLKLGYPVDKDPYNYFDALESNDDLELLLDVLSSVKDKNGNGAIFTANCLVANPDFERIKSDNFQNYYYEPFTKTLERYPNHNRVFRLYQEGIAKNFLKPQFHGREHLNVPLWMASLQEGRKSVLEAFKFGMFSVHAEPDPVYFNEYTDALAFHTKEQYDLLPDILADGLNVFRNIWGFNSESFMAPCYIWSSALEATLSKGGVRYLQGMINQFQPIQGIPFRYKLKYHYLGQHNNFGQRYLIRNVFFEPSHTPDLDNVGESLKRIGIAFAWGKPAIISSHRLNYVGSLDPANRNNGLKLLRQLLTGIISKWPDVEFMSSDQLGDLISRSKTRN</sequence>
<evidence type="ECO:0000313" key="2">
    <source>
        <dbReference type="Proteomes" id="UP000053091"/>
    </source>
</evidence>
<dbReference type="PATRIC" id="fig|1678841.3.peg.3565"/>
<proteinExistence type="predicted"/>
<evidence type="ECO:0000313" key="1">
    <source>
        <dbReference type="EMBL" id="GAP44993.1"/>
    </source>
</evidence>
<name>A0A0S7C470_9BACT</name>